<evidence type="ECO:0008006" key="4">
    <source>
        <dbReference type="Google" id="ProtNLM"/>
    </source>
</evidence>
<evidence type="ECO:0000313" key="2">
    <source>
        <dbReference type="EMBL" id="PKY71012.1"/>
    </source>
</evidence>
<reference evidence="2 3" key="1">
    <citation type="submission" date="2017-12" db="EMBL/GenBank/DDBJ databases">
        <title>Phylogenetic diversity of female urinary microbiome.</title>
        <authorList>
            <person name="Thomas-White K."/>
            <person name="Wolfe A.J."/>
        </authorList>
    </citation>
    <scope>NUCLEOTIDE SEQUENCE [LARGE SCALE GENOMIC DNA]</scope>
    <source>
        <strain evidence="2 3">UMB0426</strain>
    </source>
</reference>
<feature type="region of interest" description="Disordered" evidence="1">
    <location>
        <begin position="149"/>
        <end position="170"/>
    </location>
</feature>
<dbReference type="AlphaFoldDB" id="A0A2I1IIS4"/>
<organism evidence="2 3">
    <name type="scientific">Brevibacterium ravenspurgense</name>
    <dbReference type="NCBI Taxonomy" id="479117"/>
    <lineage>
        <taxon>Bacteria</taxon>
        <taxon>Bacillati</taxon>
        <taxon>Actinomycetota</taxon>
        <taxon>Actinomycetes</taxon>
        <taxon>Micrococcales</taxon>
        <taxon>Brevibacteriaceae</taxon>
        <taxon>Brevibacterium</taxon>
    </lineage>
</organism>
<protein>
    <recommendedName>
        <fullName evidence="4">Gluconate 2-dehydrogenase subunit 3</fullName>
    </recommendedName>
</protein>
<proteinExistence type="predicted"/>
<dbReference type="Proteomes" id="UP000242755">
    <property type="component" value="Unassembled WGS sequence"/>
</dbReference>
<evidence type="ECO:0000313" key="3">
    <source>
        <dbReference type="Proteomes" id="UP000242755"/>
    </source>
</evidence>
<gene>
    <name evidence="2" type="ORF">CYJ40_02860</name>
</gene>
<comment type="caution">
    <text evidence="2">The sequence shown here is derived from an EMBL/GenBank/DDBJ whole genome shotgun (WGS) entry which is preliminary data.</text>
</comment>
<dbReference type="STRING" id="1176165.GCA_001584405_00143"/>
<name>A0A2I1IIS4_9MICO</name>
<dbReference type="EMBL" id="PKGO01000002">
    <property type="protein sequence ID" value="PKY71012.1"/>
    <property type="molecule type" value="Genomic_DNA"/>
</dbReference>
<sequence length="170" mass="19408">MPMPNSLPAKYGALNAMEFSDEAKQVLVKILTTAFPHKNFPQGPYERMADKLISMADESPWFRMKLIQGVETIDAGADRKFSTLPYEEALEALKKVERTEFFSFIRRMTILTMYEDEEVWSSVGYEGPSFDKGGYINRGFNDLDWLPEPRIEESEEPLPDFGPGHKEGVS</sequence>
<accession>A0A2I1IIS4</accession>
<evidence type="ECO:0000256" key="1">
    <source>
        <dbReference type="SAM" id="MobiDB-lite"/>
    </source>
</evidence>